<dbReference type="InParanoid" id="A0A131MCV3"/>
<proteinExistence type="predicted"/>
<keyword evidence="1" id="KW-0732">Signal</keyword>
<evidence type="ECO:0000313" key="2">
    <source>
        <dbReference type="EMBL" id="CZR14493.1"/>
    </source>
</evidence>
<dbReference type="EMBL" id="BX284602">
    <property type="protein sequence ID" value="CZR14493.1"/>
    <property type="molecule type" value="Genomic_DNA"/>
</dbReference>
<dbReference type="Bgee" id="WBGene00269421">
    <property type="expression patterns" value="Expressed in larva and 3 other cell types or tissues"/>
</dbReference>
<dbReference type="WormBase" id="R06F6.14">
    <property type="protein sequence ID" value="CE51500"/>
    <property type="gene ID" value="WBGene00269421"/>
</dbReference>
<reference evidence="2 3" key="1">
    <citation type="journal article" date="1998" name="Science">
        <title>Genome sequence of the nematode C. elegans: a platform for investigating biology.</title>
        <authorList>
            <consortium name="The C. elegans sequencing consortium"/>
            <person name="Sulson J.E."/>
            <person name="Waterston R."/>
        </authorList>
    </citation>
    <scope>NUCLEOTIDE SEQUENCE [LARGE SCALE GENOMIC DNA]</scope>
    <source>
        <strain evidence="2 3">Bristol N2</strain>
    </source>
</reference>
<organism evidence="2 3">
    <name type="scientific">Caenorhabditis elegans</name>
    <dbReference type="NCBI Taxonomy" id="6239"/>
    <lineage>
        <taxon>Eukaryota</taxon>
        <taxon>Metazoa</taxon>
        <taxon>Ecdysozoa</taxon>
        <taxon>Nematoda</taxon>
        <taxon>Chromadorea</taxon>
        <taxon>Rhabditida</taxon>
        <taxon>Rhabditina</taxon>
        <taxon>Rhabditomorpha</taxon>
        <taxon>Rhabditoidea</taxon>
        <taxon>Rhabditidae</taxon>
        <taxon>Peloderinae</taxon>
        <taxon>Caenorhabditis</taxon>
    </lineage>
</organism>
<dbReference type="Proteomes" id="UP000001940">
    <property type="component" value="Chromosome II"/>
</dbReference>
<dbReference type="OrthoDB" id="10533243at2759"/>
<sequence length="90" mass="9722">MRSLLIFVFFATIFAVDAQYDSADSSQSEDLPDIAPESVSSEEIIEVDVNIEGSGSGDGPIIDQVHMFGILPGPGDIRKKRGILEILGRK</sequence>
<dbReference type="GeneID" id="27219627"/>
<evidence type="ECO:0000313" key="4">
    <source>
        <dbReference type="WormBase" id="R06F6.14"/>
    </source>
</evidence>
<dbReference type="RefSeq" id="NP_001309577.1">
    <property type="nucleotide sequence ID" value="NM_001322754.1"/>
</dbReference>
<protein>
    <submittedName>
        <fullName evidence="2">FMRF-Like Peptide</fullName>
    </submittedName>
</protein>
<feature type="chain" id="PRO_5007283656" evidence="1">
    <location>
        <begin position="19"/>
        <end position="90"/>
    </location>
</feature>
<name>A0A131MCV3_CAEEL</name>
<dbReference type="CTD" id="27219627"/>
<dbReference type="FunCoup" id="A0A131MCV3">
    <property type="interactions" value="226"/>
</dbReference>
<dbReference type="AGR" id="WB:WBGene00269421"/>
<keyword evidence="3" id="KW-1185">Reference proteome</keyword>
<dbReference type="KEGG" id="cel:CELE_R06F6.14"/>
<gene>
    <name evidence="2" type="ORF">CELE_R06F6.14</name>
    <name evidence="2 4" type="ORF">R06F6.14</name>
</gene>
<accession>A0A131MCV3</accession>
<evidence type="ECO:0000256" key="1">
    <source>
        <dbReference type="SAM" id="SignalP"/>
    </source>
</evidence>
<dbReference type="AlphaFoldDB" id="A0A131MCV3"/>
<feature type="signal peptide" evidence="1">
    <location>
        <begin position="1"/>
        <end position="18"/>
    </location>
</feature>
<evidence type="ECO:0000313" key="3">
    <source>
        <dbReference type="Proteomes" id="UP000001940"/>
    </source>
</evidence>